<dbReference type="GO" id="GO:0005886">
    <property type="term" value="C:plasma membrane"/>
    <property type="evidence" value="ECO:0007669"/>
    <property type="project" value="UniProtKB-SubCell"/>
</dbReference>
<dbReference type="EMBL" id="CP067018">
    <property type="protein sequence ID" value="QQN58286.1"/>
    <property type="molecule type" value="Genomic_DNA"/>
</dbReference>
<organism evidence="9 10">
    <name type="scientific">Elizabethkingia bruuniana</name>
    <dbReference type="NCBI Taxonomy" id="1756149"/>
    <lineage>
        <taxon>Bacteria</taxon>
        <taxon>Pseudomonadati</taxon>
        <taxon>Bacteroidota</taxon>
        <taxon>Flavobacteriia</taxon>
        <taxon>Flavobacteriales</taxon>
        <taxon>Weeksellaceae</taxon>
        <taxon>Elizabethkingia</taxon>
    </lineage>
</organism>
<feature type="transmembrane region" description="Helical" evidence="8">
    <location>
        <begin position="150"/>
        <end position="170"/>
    </location>
</feature>
<dbReference type="AlphaFoldDB" id="A0A7T7ZX35"/>
<dbReference type="PANTHER" id="PTHR21716:SF53">
    <property type="entry name" value="PERMEASE PERM-RELATED"/>
    <property type="match status" value="1"/>
</dbReference>
<evidence type="ECO:0000256" key="2">
    <source>
        <dbReference type="ARBA" id="ARBA00009773"/>
    </source>
</evidence>
<evidence type="ECO:0000256" key="1">
    <source>
        <dbReference type="ARBA" id="ARBA00004651"/>
    </source>
</evidence>
<protein>
    <submittedName>
        <fullName evidence="9">AI-2E family transporter</fullName>
    </submittedName>
</protein>
<evidence type="ECO:0000256" key="3">
    <source>
        <dbReference type="ARBA" id="ARBA00022448"/>
    </source>
</evidence>
<feature type="transmembrane region" description="Helical" evidence="8">
    <location>
        <begin position="34"/>
        <end position="54"/>
    </location>
</feature>
<evidence type="ECO:0000256" key="6">
    <source>
        <dbReference type="ARBA" id="ARBA00022989"/>
    </source>
</evidence>
<keyword evidence="10" id="KW-1185">Reference proteome</keyword>
<proteinExistence type="inferred from homology"/>
<comment type="subcellular location">
    <subcellularLocation>
        <location evidence="1">Cell membrane</location>
        <topology evidence="1">Multi-pass membrane protein</topology>
    </subcellularLocation>
</comment>
<dbReference type="KEGG" id="egm:AYC65_07225"/>
<evidence type="ECO:0000313" key="9">
    <source>
        <dbReference type="EMBL" id="QQN58286.1"/>
    </source>
</evidence>
<dbReference type="Pfam" id="PF01594">
    <property type="entry name" value="AI-2E_transport"/>
    <property type="match status" value="1"/>
</dbReference>
<dbReference type="InterPro" id="IPR002549">
    <property type="entry name" value="AI-2E-like"/>
</dbReference>
<evidence type="ECO:0000313" key="10">
    <source>
        <dbReference type="Proteomes" id="UP000595426"/>
    </source>
</evidence>
<feature type="transmembrane region" description="Helical" evidence="8">
    <location>
        <begin position="66"/>
        <end position="85"/>
    </location>
</feature>
<feature type="transmembrane region" description="Helical" evidence="8">
    <location>
        <begin position="269"/>
        <end position="288"/>
    </location>
</feature>
<accession>A0A7T7ZX35</accession>
<keyword evidence="6 8" id="KW-1133">Transmembrane helix</keyword>
<evidence type="ECO:0000256" key="4">
    <source>
        <dbReference type="ARBA" id="ARBA00022475"/>
    </source>
</evidence>
<feature type="transmembrane region" description="Helical" evidence="8">
    <location>
        <begin position="9"/>
        <end position="28"/>
    </location>
</feature>
<feature type="transmembrane region" description="Helical" evidence="8">
    <location>
        <begin position="300"/>
        <end position="333"/>
    </location>
</feature>
<keyword evidence="4" id="KW-1003">Cell membrane</keyword>
<dbReference type="OrthoDB" id="9793390at2"/>
<gene>
    <name evidence="9" type="ORF">I6H88_17925</name>
</gene>
<dbReference type="RefSeq" id="WP_034866925.1">
    <property type="nucleotide sequence ID" value="NZ_CAJJUP010000005.1"/>
</dbReference>
<keyword evidence="7 8" id="KW-0472">Membrane</keyword>
<dbReference type="GeneID" id="93132689"/>
<feature type="transmembrane region" description="Helical" evidence="8">
    <location>
        <begin position="204"/>
        <end position="226"/>
    </location>
</feature>
<comment type="similarity">
    <text evidence="2">Belongs to the autoinducer-2 exporter (AI-2E) (TC 2.A.86) family.</text>
</comment>
<evidence type="ECO:0000256" key="5">
    <source>
        <dbReference type="ARBA" id="ARBA00022692"/>
    </source>
</evidence>
<dbReference type="GO" id="GO:0055085">
    <property type="term" value="P:transmembrane transport"/>
    <property type="evidence" value="ECO:0007669"/>
    <property type="project" value="TreeGrafter"/>
</dbReference>
<feature type="transmembrane region" description="Helical" evidence="8">
    <location>
        <begin position="232"/>
        <end position="262"/>
    </location>
</feature>
<evidence type="ECO:0000256" key="8">
    <source>
        <dbReference type="SAM" id="Phobius"/>
    </source>
</evidence>
<keyword evidence="3" id="KW-0813">Transport</keyword>
<dbReference type="Proteomes" id="UP000595426">
    <property type="component" value="Chromosome"/>
</dbReference>
<sequence>MKAFLSWPFYLKLASVLISIMILGYLAIQGQDLIIPMIMGLLFAILLVPVCNFLEKKLRFNRSISAIVVSVLGLALIGLILYLIGVQTTSFSEDWPAFQKQITVAFDSIQDWIAHKFGVQKHKQLTYINDLAQKSLSTGTVIVEKMLKSITYILMLIGLTFLFTLFILIYRRQMVRFIIMCFADKHKAVVMDVVNSIQYMVKKYLIGLIIQMVLVTILSFIAYTIIGIKYNFLLAIITGIFNVLPYLGILIATVLGIFVTFATSSAANVLWVLVGMVAVHAVDGNIIMPKIVGSQVKLNSLIVIIGLIVGESIWGVMGMFLTIPIMAIAKIIFDRVEDLKPWGYLMGDDDDAKEYGKEELLPIEEDETEMEIEK</sequence>
<reference evidence="9 10" key="1">
    <citation type="submission" date="2020-12" db="EMBL/GenBank/DDBJ databases">
        <title>FDA dAtabase for Regulatory Grade micrObial Sequences (FDA-ARGOS): Supporting development and validation of Infectious Disease Dx tests.</title>
        <authorList>
            <person name="Kerrigan L."/>
            <person name="Long C."/>
            <person name="Tallon L."/>
            <person name="Sadzewicz L."/>
            <person name="Zhao X."/>
            <person name="Boylan J."/>
            <person name="Ott S."/>
            <person name="Bowen H."/>
            <person name="Vavikolanu K."/>
            <person name="Mehta A."/>
            <person name="Aluvathingal J."/>
            <person name="Nadendla S."/>
            <person name="Yan Y."/>
            <person name="Sichtig H."/>
        </authorList>
    </citation>
    <scope>NUCLEOTIDE SEQUENCE [LARGE SCALE GENOMIC DNA]</scope>
    <source>
        <strain evidence="9 10">FDAARGOS_1031</strain>
    </source>
</reference>
<keyword evidence="5 8" id="KW-0812">Transmembrane</keyword>
<dbReference type="PANTHER" id="PTHR21716">
    <property type="entry name" value="TRANSMEMBRANE PROTEIN"/>
    <property type="match status" value="1"/>
</dbReference>
<name>A0A7T7ZX35_9FLAO</name>
<evidence type="ECO:0000256" key="7">
    <source>
        <dbReference type="ARBA" id="ARBA00023136"/>
    </source>
</evidence>